<dbReference type="InterPro" id="IPR001932">
    <property type="entry name" value="PPM-type_phosphatase-like_dom"/>
</dbReference>
<dbReference type="Pfam" id="PF00481">
    <property type="entry name" value="PP2C"/>
    <property type="match status" value="1"/>
</dbReference>
<feature type="domain" description="PPM-type phosphatase" evidence="2">
    <location>
        <begin position="1"/>
        <end position="271"/>
    </location>
</feature>
<dbReference type="PROSITE" id="PS51746">
    <property type="entry name" value="PPM_2"/>
    <property type="match status" value="1"/>
</dbReference>
<dbReference type="GO" id="GO:0005739">
    <property type="term" value="C:mitochondrion"/>
    <property type="evidence" value="ECO:0007669"/>
    <property type="project" value="TreeGrafter"/>
</dbReference>
<dbReference type="InterPro" id="IPR036457">
    <property type="entry name" value="PPM-type-like_dom_sf"/>
</dbReference>
<gene>
    <name evidence="3" type="ORF">PAXINDRAFT_172220</name>
</gene>
<name>A0A0C9SR80_PAXIN</name>
<reference evidence="4" key="2">
    <citation type="submission" date="2015-01" db="EMBL/GenBank/DDBJ databases">
        <title>Evolutionary Origins and Diversification of the Mycorrhizal Mutualists.</title>
        <authorList>
            <consortium name="DOE Joint Genome Institute"/>
            <consortium name="Mycorrhizal Genomics Consortium"/>
            <person name="Kohler A."/>
            <person name="Kuo A."/>
            <person name="Nagy L.G."/>
            <person name="Floudas D."/>
            <person name="Copeland A."/>
            <person name="Barry K.W."/>
            <person name="Cichocki N."/>
            <person name="Veneault-Fourrey C."/>
            <person name="LaButti K."/>
            <person name="Lindquist E.A."/>
            <person name="Lipzen A."/>
            <person name="Lundell T."/>
            <person name="Morin E."/>
            <person name="Murat C."/>
            <person name="Riley R."/>
            <person name="Ohm R."/>
            <person name="Sun H."/>
            <person name="Tunlid A."/>
            <person name="Henrissat B."/>
            <person name="Grigoriev I.V."/>
            <person name="Hibbett D.S."/>
            <person name="Martin F."/>
        </authorList>
    </citation>
    <scope>NUCLEOTIDE SEQUENCE [LARGE SCALE GENOMIC DNA]</scope>
    <source>
        <strain evidence="4">ATCC 200175</strain>
    </source>
</reference>
<evidence type="ECO:0000259" key="2">
    <source>
        <dbReference type="PROSITE" id="PS51746"/>
    </source>
</evidence>
<dbReference type="EMBL" id="KN819413">
    <property type="protein sequence ID" value="KIJ10214.1"/>
    <property type="molecule type" value="Genomic_DNA"/>
</dbReference>
<evidence type="ECO:0000313" key="4">
    <source>
        <dbReference type="Proteomes" id="UP000053647"/>
    </source>
</evidence>
<dbReference type="SMART" id="SM00332">
    <property type="entry name" value="PP2Cc"/>
    <property type="match status" value="1"/>
</dbReference>
<dbReference type="GO" id="GO:0004741">
    <property type="term" value="F:[pyruvate dehydrogenase (acetyl-transferring)]-phosphatase activity"/>
    <property type="evidence" value="ECO:0007669"/>
    <property type="project" value="TreeGrafter"/>
</dbReference>
<proteinExistence type="predicted"/>
<evidence type="ECO:0000256" key="1">
    <source>
        <dbReference type="SAM" id="MobiDB-lite"/>
    </source>
</evidence>
<dbReference type="HOGENOM" id="CLU_1028781_0_0_1"/>
<keyword evidence="4" id="KW-1185">Reference proteome</keyword>
<dbReference type="Proteomes" id="UP000053647">
    <property type="component" value="Unassembled WGS sequence"/>
</dbReference>
<reference evidence="3 4" key="1">
    <citation type="submission" date="2014-06" db="EMBL/GenBank/DDBJ databases">
        <authorList>
            <consortium name="DOE Joint Genome Institute"/>
            <person name="Kuo A."/>
            <person name="Kohler A."/>
            <person name="Nagy L.G."/>
            <person name="Floudas D."/>
            <person name="Copeland A."/>
            <person name="Barry K.W."/>
            <person name="Cichocki N."/>
            <person name="Veneault-Fourrey C."/>
            <person name="LaButti K."/>
            <person name="Lindquist E.A."/>
            <person name="Lipzen A."/>
            <person name="Lundell T."/>
            <person name="Morin E."/>
            <person name="Murat C."/>
            <person name="Sun H."/>
            <person name="Tunlid A."/>
            <person name="Henrissat B."/>
            <person name="Grigoriev I.V."/>
            <person name="Hibbett D.S."/>
            <person name="Martin F."/>
            <person name="Nordberg H.P."/>
            <person name="Cantor M.N."/>
            <person name="Hua S.X."/>
        </authorList>
    </citation>
    <scope>NUCLEOTIDE SEQUENCE [LARGE SCALE GENOMIC DNA]</scope>
    <source>
        <strain evidence="3 4">ATCC 200175</strain>
    </source>
</reference>
<dbReference type="PANTHER" id="PTHR13832">
    <property type="entry name" value="PROTEIN PHOSPHATASE 2C"/>
    <property type="match status" value="1"/>
</dbReference>
<sequence>MHDSDGTVLPEHMIPEPPIHDIDRTIKDTFMRLDRDIISEPLRRVFATSSRETAVRLLGPAYAGSCALLGFYDARTRLLRIALTGDSRAVLGRRTTDANGQVSYMVHVLSEEQNGHNESEVARLAAEHPDETGLAKDGRVMGWGMCRAFGDAQMKWPLDVQARLKAEYLGRTPYKNVLTPPYFTAEPVITTTAIQPGDFLILATDGLWESLTSSEAVGLVGTWLANSKSSDKPKPGQEQSVYGPQELPVTLAKDDTVRHRQWNATKRFTGG</sequence>
<protein>
    <recommendedName>
        <fullName evidence="2">PPM-type phosphatase domain-containing protein</fullName>
    </recommendedName>
</protein>
<dbReference type="SUPFAM" id="SSF81606">
    <property type="entry name" value="PP2C-like"/>
    <property type="match status" value="1"/>
</dbReference>
<dbReference type="OrthoDB" id="420076at2759"/>
<dbReference type="PANTHER" id="PTHR13832:SF792">
    <property type="entry name" value="GM14286P"/>
    <property type="match status" value="1"/>
</dbReference>
<feature type="non-terminal residue" evidence="3">
    <location>
        <position position="271"/>
    </location>
</feature>
<accession>A0A0C9SR80</accession>
<dbReference type="AlphaFoldDB" id="A0A0C9SR80"/>
<dbReference type="Gene3D" id="3.60.40.10">
    <property type="entry name" value="PPM-type phosphatase domain"/>
    <property type="match status" value="1"/>
</dbReference>
<organism evidence="3 4">
    <name type="scientific">Paxillus involutus ATCC 200175</name>
    <dbReference type="NCBI Taxonomy" id="664439"/>
    <lineage>
        <taxon>Eukaryota</taxon>
        <taxon>Fungi</taxon>
        <taxon>Dikarya</taxon>
        <taxon>Basidiomycota</taxon>
        <taxon>Agaricomycotina</taxon>
        <taxon>Agaricomycetes</taxon>
        <taxon>Agaricomycetidae</taxon>
        <taxon>Boletales</taxon>
        <taxon>Paxilineae</taxon>
        <taxon>Paxillaceae</taxon>
        <taxon>Paxillus</taxon>
    </lineage>
</organism>
<dbReference type="InterPro" id="IPR015655">
    <property type="entry name" value="PP2C"/>
</dbReference>
<evidence type="ECO:0000313" key="3">
    <source>
        <dbReference type="EMBL" id="KIJ10214.1"/>
    </source>
</evidence>
<dbReference type="CDD" id="cd00143">
    <property type="entry name" value="PP2Cc"/>
    <property type="match status" value="1"/>
</dbReference>
<feature type="region of interest" description="Disordered" evidence="1">
    <location>
        <begin position="225"/>
        <end position="248"/>
    </location>
</feature>